<dbReference type="EC" id="2.7.11.1" evidence="6"/>
<accession>A0A1R3U5V6</accession>
<feature type="domain" description="HipA-like C-terminal" evidence="4">
    <location>
        <begin position="148"/>
        <end position="385"/>
    </location>
</feature>
<evidence type="ECO:0000313" key="7">
    <source>
        <dbReference type="Proteomes" id="UP000187891"/>
    </source>
</evidence>
<proteinExistence type="inferred from homology"/>
<comment type="similarity">
    <text evidence="1">Belongs to the HipA Ser/Thr kinase family.</text>
</comment>
<evidence type="ECO:0000256" key="3">
    <source>
        <dbReference type="ARBA" id="ARBA00022777"/>
    </source>
</evidence>
<dbReference type="Gene3D" id="1.10.1070.20">
    <property type="match status" value="1"/>
</dbReference>
<dbReference type="STRING" id="1907666.DSM25559_4300"/>
<reference evidence="7" key="1">
    <citation type="submission" date="2016-10" db="EMBL/GenBank/DDBJ databases">
        <authorList>
            <person name="Wibberg D."/>
        </authorList>
    </citation>
    <scope>NUCLEOTIDE SEQUENCE [LARGE SCALE GENOMIC DNA]</scope>
</reference>
<dbReference type="GO" id="GO:0004674">
    <property type="term" value="F:protein serine/threonine kinase activity"/>
    <property type="evidence" value="ECO:0007669"/>
    <property type="project" value="UniProtKB-EC"/>
</dbReference>
<evidence type="ECO:0000259" key="5">
    <source>
        <dbReference type="Pfam" id="PF13657"/>
    </source>
</evidence>
<evidence type="ECO:0000256" key="2">
    <source>
        <dbReference type="ARBA" id="ARBA00022679"/>
    </source>
</evidence>
<dbReference type="RefSeq" id="WP_077122346.1">
    <property type="nucleotide sequence ID" value="NZ_FMUE01000014.1"/>
</dbReference>
<organism evidence="6 7">
    <name type="scientific">Agrobacterium rosae</name>
    <dbReference type="NCBI Taxonomy" id="1972867"/>
    <lineage>
        <taxon>Bacteria</taxon>
        <taxon>Pseudomonadati</taxon>
        <taxon>Pseudomonadota</taxon>
        <taxon>Alphaproteobacteria</taxon>
        <taxon>Hyphomicrobiales</taxon>
        <taxon>Rhizobiaceae</taxon>
        <taxon>Rhizobium/Agrobacterium group</taxon>
        <taxon>Agrobacterium</taxon>
    </lineage>
</organism>
<dbReference type="PANTHER" id="PTHR37419:SF1">
    <property type="entry name" value="SERINE_THREONINE-PROTEIN KINASE TOXIN HIPA"/>
    <property type="match status" value="1"/>
</dbReference>
<name>A0A1R3U5V6_9HYPH</name>
<dbReference type="Pfam" id="PF07804">
    <property type="entry name" value="HipA_C"/>
    <property type="match status" value="1"/>
</dbReference>
<dbReference type="NCBIfam" id="TIGR03071">
    <property type="entry name" value="couple_hipA"/>
    <property type="match status" value="1"/>
</dbReference>
<keyword evidence="2 6" id="KW-0808">Transferase</keyword>
<dbReference type="InterPro" id="IPR012893">
    <property type="entry name" value="HipA-like_C"/>
</dbReference>
<dbReference type="Proteomes" id="UP000187891">
    <property type="component" value="Unassembled WGS sequence"/>
</dbReference>
<gene>
    <name evidence="6" type="primary">hipA_1</name>
    <name evidence="6" type="ORF">DSM25559_4300</name>
</gene>
<evidence type="ECO:0000259" key="4">
    <source>
        <dbReference type="Pfam" id="PF07804"/>
    </source>
</evidence>
<dbReference type="InterPro" id="IPR052028">
    <property type="entry name" value="HipA_Ser/Thr_kinase"/>
</dbReference>
<dbReference type="AlphaFoldDB" id="A0A1R3U5V6"/>
<dbReference type="InterPro" id="IPR017508">
    <property type="entry name" value="HipA_N1"/>
</dbReference>
<evidence type="ECO:0000313" key="6">
    <source>
        <dbReference type="EMBL" id="SCX33940.1"/>
    </source>
</evidence>
<dbReference type="EMBL" id="FMUE01000014">
    <property type="protein sequence ID" value="SCX33940.1"/>
    <property type="molecule type" value="Genomic_DNA"/>
</dbReference>
<keyword evidence="3 6" id="KW-0418">Kinase</keyword>
<feature type="domain" description="HipA N-terminal subdomain 1" evidence="5">
    <location>
        <begin position="15"/>
        <end position="121"/>
    </location>
</feature>
<dbReference type="GO" id="GO:0005829">
    <property type="term" value="C:cytosol"/>
    <property type="evidence" value="ECO:0007669"/>
    <property type="project" value="TreeGrafter"/>
</dbReference>
<sequence>MTDTLGVTIVSNEQEVRVGTLIRDEADMMSFEVDRSYIERGESRPLLSSSVRFLGDEERTVQMLQSGTITQPGRDLHPWFSNLLPEGALRDLVNKGLPSGRTSDFDVLAYLGHDLPGAVVVRAEGGANYPTPPLQEIEEAGGPKAIRFSLAGVQLKMSMMKQDERLTFPATGINGDIIAKLPSPKFAFLPEVEFSSMKLAESAGVSIPNCELVASGSVSDIGEDILEHGAYVLAISRFDRAGGRRIHMEDFCQVLGAPKDRKYTAANEETVVNMSRRFGGGSRSFVEMVRRLTVNILIGNGDAHLKNHSLLYVDGASGSLTPAYDIVPTFLYDGKDDLALKFRETVNPFIVKLQRFERVAELCGIPAKIARKVVTDTVEKAADTWSKELQDLPMPAHIAKKVVERTHRLALVQELQVSF</sequence>
<protein>
    <submittedName>
        <fullName evidence="6">Serine/threonine-protein kinase HipA</fullName>
        <ecNumber evidence="6">2.7.11.1</ecNumber>
    </submittedName>
</protein>
<evidence type="ECO:0000256" key="1">
    <source>
        <dbReference type="ARBA" id="ARBA00010164"/>
    </source>
</evidence>
<dbReference type="Pfam" id="PF13657">
    <property type="entry name" value="Couple_hipA"/>
    <property type="match status" value="1"/>
</dbReference>
<dbReference type="PANTHER" id="PTHR37419">
    <property type="entry name" value="SERINE/THREONINE-PROTEIN KINASE TOXIN HIPA"/>
    <property type="match status" value="1"/>
</dbReference>